<feature type="compositionally biased region" description="Polar residues" evidence="1">
    <location>
        <begin position="15"/>
        <end position="24"/>
    </location>
</feature>
<dbReference type="PANTHER" id="PTHR37610:SF75">
    <property type="entry name" value="RETROTRANSPOSON COPIA-LIKE N-TERMINAL DOMAIN-CONTAINING PROTEIN"/>
    <property type="match status" value="1"/>
</dbReference>
<evidence type="ECO:0000256" key="1">
    <source>
        <dbReference type="SAM" id="MobiDB-lite"/>
    </source>
</evidence>
<dbReference type="PANTHER" id="PTHR37610">
    <property type="entry name" value="CCHC-TYPE DOMAIN-CONTAINING PROTEIN"/>
    <property type="match status" value="1"/>
</dbReference>
<evidence type="ECO:0000313" key="2">
    <source>
        <dbReference type="EMBL" id="RVW90165.1"/>
    </source>
</evidence>
<dbReference type="Proteomes" id="UP000288805">
    <property type="component" value="Unassembled WGS sequence"/>
</dbReference>
<organism evidence="2 3">
    <name type="scientific">Vitis vinifera</name>
    <name type="common">Grape</name>
    <dbReference type="NCBI Taxonomy" id="29760"/>
    <lineage>
        <taxon>Eukaryota</taxon>
        <taxon>Viridiplantae</taxon>
        <taxon>Streptophyta</taxon>
        <taxon>Embryophyta</taxon>
        <taxon>Tracheophyta</taxon>
        <taxon>Spermatophyta</taxon>
        <taxon>Magnoliopsida</taxon>
        <taxon>eudicotyledons</taxon>
        <taxon>Gunneridae</taxon>
        <taxon>Pentapetalae</taxon>
        <taxon>rosids</taxon>
        <taxon>Vitales</taxon>
        <taxon>Vitaceae</taxon>
        <taxon>Viteae</taxon>
        <taxon>Vitis</taxon>
    </lineage>
</organism>
<proteinExistence type="predicted"/>
<dbReference type="AlphaFoldDB" id="A0A438I0D2"/>
<sequence>MVKTAMTGHACDGTSEVSSKTITQPSNFVSPSNIAESHTLQITQHKLNGTNYLDRSISVLLVIRGKGQLGYLIGDSQKPAATEHGYLTWESKNSMVMVWLVNSMEPKIRRYYLSYRTTKEIWDTAKVMYSDVGNVSQLFELQSELNKKKQGDSTANRIMVYGVIIVNNLTIVKKIAGNYMGNQQIGNQGSKDLHTGRMIGNAKECDGLYYLEDHKQVVNKQTKTLAKHQAPQEVPVVTLQEHCQETELERNPKCEGISGFPSSQQEDILQQQNDLDMPIAVGKGIRSCTKHPISNHVSYSNLSSSYWALSEKITNVEVPMSIHEALKIPKWKVPIMEEMQALKKNDTWDIVELPKGKYLVGCKWVFTIKYKSDGNIERYKARLVAKATNLDWPLHQMDKKNVFLNGELDEEVYMDLPSGFDGGYEGMLGCKPSETPIEWNGKLRIKIGNPVDRGRYQRLVGKLIYFAHTRPNIAFAKGLFFGKNEKRGVEAYTNTNWTGYVNDRMLTSLKGEEFGKVPIP</sequence>
<comment type="caution">
    <text evidence="2">The sequence shown here is derived from an EMBL/GenBank/DDBJ whole genome shotgun (WGS) entry which is preliminary data.</text>
</comment>
<feature type="region of interest" description="Disordered" evidence="1">
    <location>
        <begin position="1"/>
        <end position="24"/>
    </location>
</feature>
<accession>A0A438I0D2</accession>
<gene>
    <name evidence="2" type="primary">RE1_1952</name>
    <name evidence="2" type="ORF">CK203_041963</name>
</gene>
<name>A0A438I0D2_VITVI</name>
<protein>
    <submittedName>
        <fullName evidence="2">Retrovirus-related Pol polyprotein from transposon RE1</fullName>
    </submittedName>
</protein>
<dbReference type="EMBL" id="QGNW01000157">
    <property type="protein sequence ID" value="RVW90165.1"/>
    <property type="molecule type" value="Genomic_DNA"/>
</dbReference>
<evidence type="ECO:0000313" key="3">
    <source>
        <dbReference type="Proteomes" id="UP000288805"/>
    </source>
</evidence>
<reference evidence="2 3" key="1">
    <citation type="journal article" date="2018" name="PLoS Genet.">
        <title>Population sequencing reveals clonal diversity and ancestral inbreeding in the grapevine cultivar Chardonnay.</title>
        <authorList>
            <person name="Roach M.J."/>
            <person name="Johnson D.L."/>
            <person name="Bohlmann J."/>
            <person name="van Vuuren H.J."/>
            <person name="Jones S.J."/>
            <person name="Pretorius I.S."/>
            <person name="Schmidt S.A."/>
            <person name="Borneman A.R."/>
        </authorList>
    </citation>
    <scope>NUCLEOTIDE SEQUENCE [LARGE SCALE GENOMIC DNA]</scope>
    <source>
        <strain evidence="3">cv. Chardonnay</strain>
        <tissue evidence="2">Leaf</tissue>
    </source>
</reference>